<feature type="region of interest" description="Disordered" evidence="1">
    <location>
        <begin position="290"/>
        <end position="350"/>
    </location>
</feature>
<proteinExistence type="predicted"/>
<dbReference type="GO" id="GO:0016787">
    <property type="term" value="F:hydrolase activity"/>
    <property type="evidence" value="ECO:0007669"/>
    <property type="project" value="InterPro"/>
</dbReference>
<reference evidence="4 5" key="1">
    <citation type="submission" date="2020-08" db="EMBL/GenBank/DDBJ databases">
        <title>The Agave Microbiome: Exploring the role of microbial communities in plant adaptations to desert environments.</title>
        <authorList>
            <person name="Partida-Martinez L.P."/>
        </authorList>
    </citation>
    <scope>NUCLEOTIDE SEQUENCE [LARGE SCALE GENOMIC DNA]</scope>
    <source>
        <strain evidence="4 5">RAS26</strain>
    </source>
</reference>
<reference evidence="4 5" key="2">
    <citation type="submission" date="2020-08" db="EMBL/GenBank/DDBJ databases">
        <authorList>
            <person name="Partida-Martinez L."/>
            <person name="Huntemann M."/>
            <person name="Clum A."/>
            <person name="Wang J."/>
            <person name="Palaniappan K."/>
            <person name="Ritter S."/>
            <person name="Chen I.-M."/>
            <person name="Stamatis D."/>
            <person name="Reddy T."/>
            <person name="O'Malley R."/>
            <person name="Daum C."/>
            <person name="Shapiro N."/>
            <person name="Ivanova N."/>
            <person name="Kyrpides N."/>
            <person name="Woyke T."/>
        </authorList>
    </citation>
    <scope>NUCLEOTIDE SEQUENCE [LARGE SCALE GENOMIC DNA]</scope>
    <source>
        <strain evidence="4 5">RAS26</strain>
    </source>
</reference>
<keyword evidence="2" id="KW-1133">Transmembrane helix</keyword>
<keyword evidence="2" id="KW-0812">Transmembrane</keyword>
<dbReference type="InterPro" id="IPR029052">
    <property type="entry name" value="Metallo-depent_PP-like"/>
</dbReference>
<evidence type="ECO:0000256" key="2">
    <source>
        <dbReference type="SAM" id="Phobius"/>
    </source>
</evidence>
<accession>A0A7W4UBY3</accession>
<feature type="compositionally biased region" description="Low complexity" evidence="1">
    <location>
        <begin position="318"/>
        <end position="344"/>
    </location>
</feature>
<dbReference type="EMBL" id="JACHVX010000001">
    <property type="protein sequence ID" value="MBB2921366.1"/>
    <property type="molecule type" value="Genomic_DNA"/>
</dbReference>
<dbReference type="InterPro" id="IPR004843">
    <property type="entry name" value="Calcineurin-like_PHP"/>
</dbReference>
<keyword evidence="2" id="KW-0472">Membrane</keyword>
<evidence type="ECO:0000313" key="5">
    <source>
        <dbReference type="Proteomes" id="UP000518206"/>
    </source>
</evidence>
<dbReference type="AlphaFoldDB" id="A0A7W4UBY3"/>
<dbReference type="Proteomes" id="UP000518206">
    <property type="component" value="Unassembled WGS sequence"/>
</dbReference>
<feature type="transmembrane region" description="Helical" evidence="2">
    <location>
        <begin position="186"/>
        <end position="208"/>
    </location>
</feature>
<dbReference type="PANTHER" id="PTHR31302:SF0">
    <property type="entry name" value="TRANSMEMBRANE PROTEIN WITH METALLOPHOSPHOESTERASE DOMAIN"/>
    <property type="match status" value="1"/>
</dbReference>
<organism evidence="4 5">
    <name type="scientific">Cellulomonas cellasea</name>
    <dbReference type="NCBI Taxonomy" id="43670"/>
    <lineage>
        <taxon>Bacteria</taxon>
        <taxon>Bacillati</taxon>
        <taxon>Actinomycetota</taxon>
        <taxon>Actinomycetes</taxon>
        <taxon>Micrococcales</taxon>
        <taxon>Cellulomonadaceae</taxon>
        <taxon>Cellulomonas</taxon>
    </lineage>
</organism>
<gene>
    <name evidence="4" type="ORF">FHR80_000260</name>
</gene>
<feature type="transmembrane region" description="Helical" evidence="2">
    <location>
        <begin position="145"/>
        <end position="166"/>
    </location>
</feature>
<feature type="region of interest" description="Disordered" evidence="1">
    <location>
        <begin position="458"/>
        <end position="480"/>
    </location>
</feature>
<dbReference type="Pfam" id="PF00149">
    <property type="entry name" value="Metallophos"/>
    <property type="match status" value="1"/>
</dbReference>
<feature type="compositionally biased region" description="Low complexity" evidence="1">
    <location>
        <begin position="290"/>
        <end position="311"/>
    </location>
</feature>
<dbReference type="Gene3D" id="3.60.21.10">
    <property type="match status" value="1"/>
</dbReference>
<feature type="transmembrane region" description="Helical" evidence="2">
    <location>
        <begin position="27"/>
        <end position="47"/>
    </location>
</feature>
<dbReference type="PANTHER" id="PTHR31302">
    <property type="entry name" value="TRANSMEMBRANE PROTEIN WITH METALLOPHOSPHOESTERASE DOMAIN-RELATED"/>
    <property type="match status" value="1"/>
</dbReference>
<dbReference type="RefSeq" id="WP_183294397.1">
    <property type="nucleotide sequence ID" value="NZ_JACHVX010000001.1"/>
</dbReference>
<evidence type="ECO:0000313" key="4">
    <source>
        <dbReference type="EMBL" id="MBB2921366.1"/>
    </source>
</evidence>
<feature type="domain" description="Calcineurin-like phosphoesterase" evidence="3">
    <location>
        <begin position="359"/>
        <end position="522"/>
    </location>
</feature>
<dbReference type="InterPro" id="IPR051158">
    <property type="entry name" value="Metallophosphoesterase_sf"/>
</dbReference>
<dbReference type="SUPFAM" id="SSF56300">
    <property type="entry name" value="Metallo-dependent phosphatases"/>
    <property type="match status" value="1"/>
</dbReference>
<comment type="caution">
    <text evidence="4">The sequence shown here is derived from an EMBL/GenBank/DDBJ whole genome shotgun (WGS) entry which is preliminary data.</text>
</comment>
<name>A0A7W4UBY3_9CELL</name>
<evidence type="ECO:0000256" key="1">
    <source>
        <dbReference type="SAM" id="MobiDB-lite"/>
    </source>
</evidence>
<protein>
    <submittedName>
        <fullName evidence="4">Icc-related predicted phosphoesterase</fullName>
    </submittedName>
</protein>
<sequence>MTGPDPAAHATADDAPAREDTAPRLPAWLRLGVPALLVLLGALVFGVTTATADLSLGPHEARYDVTTDGTVTLDLGPLGTLEIDSPVPLGLGARVTVQEIPSGVTAVDPATTLTALSSDLQGYLQFFAGPQATLQDAVRALVTDALWRTLGALAAVTVLVVLGRALLGHARRDELAAALAPQARRLVAGGTVVAVGLGVLTASTGGAARGSQPVASAVFAGTPLEGARVTGRLGGVIDTYGSYAVEAYRSNTEFYARAEDSLGDAWAERSARIEAAQAEHAEQAAFTVPGEAAGTPGSTAPASPSASDAPGAPGGATGPSASPGTADAPASPSPSPTATSTPTADAREDDDATEPVVLVLVSDLHCNVGMAPVIRSLVELAGADVLLDGGDTTIDGTAVEQYCVTTFARAAGGVPVVVSPGNHDSRETEAAYRRAGATVLGGEVVEVAGVRILGDRDPRETRIGAGTSPSSAESPSEARQRLADVACEDERVDLLLIHTPPIGDAALERGCVPAQLSGHKHVRSGPEQVGAGIRFVSASTAGAAPGQPTVGPLRSTAELTVLRFDPDEARLLDYQLVRVGTDAAVSVGPRVAWPRPVPVSAAPDEIAGAAGVPTP</sequence>
<evidence type="ECO:0000259" key="3">
    <source>
        <dbReference type="Pfam" id="PF00149"/>
    </source>
</evidence>